<dbReference type="GO" id="GO:0005634">
    <property type="term" value="C:nucleus"/>
    <property type="evidence" value="ECO:0007669"/>
    <property type="project" value="UniProtKB-SubCell"/>
</dbReference>
<dbReference type="PANTHER" id="PTHR40626">
    <property type="entry name" value="MIP31509P"/>
    <property type="match status" value="1"/>
</dbReference>
<dbReference type="InterPro" id="IPR036236">
    <property type="entry name" value="Znf_C2H2_sf"/>
</dbReference>
<dbReference type="EMBL" id="KB445557">
    <property type="protein sequence ID" value="EMC95498.1"/>
    <property type="molecule type" value="Genomic_DNA"/>
</dbReference>
<dbReference type="HOGENOM" id="CLU_002678_42_25_1"/>
<dbReference type="eggNOG" id="KOG1721">
    <property type="taxonomic scope" value="Eukaryota"/>
</dbReference>
<dbReference type="InterPro" id="IPR013087">
    <property type="entry name" value="Znf_C2H2_type"/>
</dbReference>
<evidence type="ECO:0000256" key="5">
    <source>
        <dbReference type="ARBA" id="ARBA00022833"/>
    </source>
</evidence>
<keyword evidence="2" id="KW-0479">Metal-binding</keyword>
<dbReference type="GO" id="GO:0000981">
    <property type="term" value="F:DNA-binding transcription factor activity, RNA polymerase II-specific"/>
    <property type="evidence" value="ECO:0007669"/>
    <property type="project" value="InterPro"/>
</dbReference>
<dbReference type="SMART" id="SM00355">
    <property type="entry name" value="ZnF_C2H2"/>
    <property type="match status" value="1"/>
</dbReference>
<evidence type="ECO:0000313" key="10">
    <source>
        <dbReference type="Proteomes" id="UP000011761"/>
    </source>
</evidence>
<evidence type="ECO:0000256" key="6">
    <source>
        <dbReference type="ARBA" id="ARBA00023242"/>
    </source>
</evidence>
<dbReference type="SUPFAM" id="SSF57667">
    <property type="entry name" value="beta-beta-alpha zinc fingers"/>
    <property type="match status" value="1"/>
</dbReference>
<protein>
    <recommendedName>
        <fullName evidence="8">C2H2-type domain-containing protein</fullName>
    </recommendedName>
</protein>
<name>M2MVA6_BAUPA</name>
<dbReference type="AlphaFoldDB" id="M2MVA6"/>
<evidence type="ECO:0000256" key="3">
    <source>
        <dbReference type="ARBA" id="ARBA00022737"/>
    </source>
</evidence>
<dbReference type="GO" id="GO:0000785">
    <property type="term" value="C:chromatin"/>
    <property type="evidence" value="ECO:0007669"/>
    <property type="project" value="TreeGrafter"/>
</dbReference>
<gene>
    <name evidence="9" type="ORF">BAUCODRAFT_35479</name>
</gene>
<dbReference type="KEGG" id="bcom:BAUCODRAFT_35479"/>
<accession>M2MVA6</accession>
<evidence type="ECO:0000256" key="4">
    <source>
        <dbReference type="ARBA" id="ARBA00022771"/>
    </source>
</evidence>
<proteinExistence type="predicted"/>
<dbReference type="OMA" id="CLANDQM"/>
<organism evidence="9 10">
    <name type="scientific">Baudoinia panamericana (strain UAMH 10762)</name>
    <name type="common">Angels' share fungus</name>
    <name type="synonym">Baudoinia compniacensis (strain UAMH 10762)</name>
    <dbReference type="NCBI Taxonomy" id="717646"/>
    <lineage>
        <taxon>Eukaryota</taxon>
        <taxon>Fungi</taxon>
        <taxon>Dikarya</taxon>
        <taxon>Ascomycota</taxon>
        <taxon>Pezizomycotina</taxon>
        <taxon>Dothideomycetes</taxon>
        <taxon>Dothideomycetidae</taxon>
        <taxon>Mycosphaerellales</taxon>
        <taxon>Teratosphaeriaceae</taxon>
        <taxon>Baudoinia</taxon>
    </lineage>
</organism>
<dbReference type="OrthoDB" id="10018191at2759"/>
<dbReference type="GO" id="GO:0008270">
    <property type="term" value="F:zinc ion binding"/>
    <property type="evidence" value="ECO:0007669"/>
    <property type="project" value="UniProtKB-KW"/>
</dbReference>
<keyword evidence="5" id="KW-0862">Zinc</keyword>
<evidence type="ECO:0000256" key="1">
    <source>
        <dbReference type="ARBA" id="ARBA00004123"/>
    </source>
</evidence>
<dbReference type="FunFam" id="3.30.160.60:FF:002343">
    <property type="entry name" value="Zinc finger protein 33A"/>
    <property type="match status" value="1"/>
</dbReference>
<keyword evidence="3" id="KW-0677">Repeat</keyword>
<evidence type="ECO:0000259" key="8">
    <source>
        <dbReference type="PROSITE" id="PS50157"/>
    </source>
</evidence>
<dbReference type="GeneID" id="19112711"/>
<dbReference type="Gene3D" id="3.30.160.60">
    <property type="entry name" value="Classic Zinc Finger"/>
    <property type="match status" value="2"/>
</dbReference>
<dbReference type="PROSITE" id="PS00028">
    <property type="entry name" value="ZINC_FINGER_C2H2_1"/>
    <property type="match status" value="1"/>
</dbReference>
<keyword evidence="6" id="KW-0539">Nucleus</keyword>
<dbReference type="Proteomes" id="UP000011761">
    <property type="component" value="Unassembled WGS sequence"/>
</dbReference>
<dbReference type="InterPro" id="IPR051059">
    <property type="entry name" value="VerF-like"/>
</dbReference>
<keyword evidence="4 7" id="KW-0863">Zinc-finger</keyword>
<dbReference type="PROSITE" id="PS50157">
    <property type="entry name" value="ZINC_FINGER_C2H2_2"/>
    <property type="match status" value="1"/>
</dbReference>
<dbReference type="GO" id="GO:0000978">
    <property type="term" value="F:RNA polymerase II cis-regulatory region sequence-specific DNA binding"/>
    <property type="evidence" value="ECO:0007669"/>
    <property type="project" value="InterPro"/>
</dbReference>
<keyword evidence="10" id="KW-1185">Reference proteome</keyword>
<evidence type="ECO:0000256" key="7">
    <source>
        <dbReference type="PROSITE-ProRule" id="PRU00042"/>
    </source>
</evidence>
<dbReference type="PANTHER" id="PTHR40626:SF11">
    <property type="entry name" value="ZINC FINGER PROTEIN YPR022C"/>
    <property type="match status" value="1"/>
</dbReference>
<reference evidence="9 10" key="1">
    <citation type="journal article" date="2012" name="PLoS Pathog.">
        <title>Diverse lifestyles and strategies of plant pathogenesis encoded in the genomes of eighteen Dothideomycetes fungi.</title>
        <authorList>
            <person name="Ohm R.A."/>
            <person name="Feau N."/>
            <person name="Henrissat B."/>
            <person name="Schoch C.L."/>
            <person name="Horwitz B.A."/>
            <person name="Barry K.W."/>
            <person name="Condon B.J."/>
            <person name="Copeland A.C."/>
            <person name="Dhillon B."/>
            <person name="Glaser F."/>
            <person name="Hesse C.N."/>
            <person name="Kosti I."/>
            <person name="LaButti K."/>
            <person name="Lindquist E.A."/>
            <person name="Lucas S."/>
            <person name="Salamov A.A."/>
            <person name="Bradshaw R.E."/>
            <person name="Ciuffetti L."/>
            <person name="Hamelin R.C."/>
            <person name="Kema G.H.J."/>
            <person name="Lawrence C."/>
            <person name="Scott J.A."/>
            <person name="Spatafora J.W."/>
            <person name="Turgeon B.G."/>
            <person name="de Wit P.J.G.M."/>
            <person name="Zhong S."/>
            <person name="Goodwin S.B."/>
            <person name="Grigoriev I.V."/>
        </authorList>
    </citation>
    <scope>NUCLEOTIDE SEQUENCE [LARGE SCALE GENOMIC DNA]</scope>
    <source>
        <strain evidence="9 10">UAMH 10762</strain>
    </source>
</reference>
<evidence type="ECO:0000313" key="9">
    <source>
        <dbReference type="EMBL" id="EMC95498.1"/>
    </source>
</evidence>
<dbReference type="RefSeq" id="XP_007677488.1">
    <property type="nucleotide sequence ID" value="XM_007679298.1"/>
</dbReference>
<feature type="domain" description="C2H2-type" evidence="8">
    <location>
        <begin position="13"/>
        <end position="40"/>
    </location>
</feature>
<dbReference type="Pfam" id="PF13465">
    <property type="entry name" value="zf-H2C2_2"/>
    <property type="match status" value="1"/>
</dbReference>
<comment type="subcellular location">
    <subcellularLocation>
        <location evidence="1">Nucleus</location>
    </subcellularLocation>
</comment>
<sequence length="53" mass="6070">MKAEPTTQRTALYQCSTCQRSFARLDHLARHVRTHTSEKPFECPTCAKAFSRA</sequence>
<evidence type="ECO:0000256" key="2">
    <source>
        <dbReference type="ARBA" id="ARBA00022723"/>
    </source>
</evidence>